<comment type="function">
    <text evidence="1 11">Reversible hydration of carbon dioxide.</text>
</comment>
<feature type="transmembrane region" description="Helical" evidence="12">
    <location>
        <begin position="316"/>
        <end position="335"/>
    </location>
</feature>
<comment type="subcellular location">
    <subcellularLocation>
        <location evidence="2">Secreted</location>
    </subcellularLocation>
</comment>
<keyword evidence="11" id="KW-0732">Signal</keyword>
<reference evidence="14" key="2">
    <citation type="journal article" date="2021" name="Genome Biol. Evol.">
        <title>Developing a high-quality reference genome for a parasitic bivalve with doubly uniparental inheritance (Bivalvia: Unionida).</title>
        <authorList>
            <person name="Smith C.H."/>
        </authorList>
    </citation>
    <scope>NUCLEOTIDE SEQUENCE</scope>
    <source>
        <strain evidence="14">CHS0354</strain>
        <tissue evidence="14">Mantle</tissue>
    </source>
</reference>
<dbReference type="PANTHER" id="PTHR18952:SF265">
    <property type="entry name" value="CARBONIC ANHYDRASE"/>
    <property type="match status" value="1"/>
</dbReference>
<evidence type="ECO:0000256" key="11">
    <source>
        <dbReference type="RuleBase" id="RU367011"/>
    </source>
</evidence>
<evidence type="ECO:0000259" key="13">
    <source>
        <dbReference type="PROSITE" id="PS51144"/>
    </source>
</evidence>
<feature type="domain" description="Alpha-carbonic anhydrase" evidence="13">
    <location>
        <begin position="30"/>
        <end position="292"/>
    </location>
</feature>
<evidence type="ECO:0000256" key="2">
    <source>
        <dbReference type="ARBA" id="ARBA00004613"/>
    </source>
</evidence>
<gene>
    <name evidence="14" type="ORF">CHS0354_036554</name>
</gene>
<dbReference type="Pfam" id="PF00194">
    <property type="entry name" value="Carb_anhydrase"/>
    <property type="match status" value="1"/>
</dbReference>
<evidence type="ECO:0000313" key="15">
    <source>
        <dbReference type="Proteomes" id="UP001195483"/>
    </source>
</evidence>
<dbReference type="PANTHER" id="PTHR18952">
    <property type="entry name" value="CARBONIC ANHYDRASE"/>
    <property type="match status" value="1"/>
</dbReference>
<proteinExistence type="inferred from homology"/>
<sequence>MKTAFCMKMFDLATVVLFICLDHTYGSAGNEWAYDGEKGPDHWHLDFPHCGGVRQSPVSIKTDEVIVDSEWLVPFTLKGYDKIQNLTMQLGNNGHTVQVDLMIRGEPVSITGGGLKNVYAAQQFHFHWGKEDQRGSEHDIDGIYFPMEMHIVHYNMKYNNFTEALNKEDGLAVLGFFFEVGRYNHRFDRIIKHFSEISYRDLRTQIETFALRDLLPENLDGYYRYYGSLTTPPCYESVIWSIFYQTIQISEDQLDQFRHKVHENYANETNRDISDDYRPPQCLNRRKIHSSKPVVSIGNVGKNNQTGRTSGSATQISVTLITSLIFLMKLLFIFFW</sequence>
<feature type="signal peptide" evidence="11">
    <location>
        <begin position="1"/>
        <end position="26"/>
    </location>
</feature>
<dbReference type="InterPro" id="IPR036398">
    <property type="entry name" value="CA_dom_sf"/>
</dbReference>
<dbReference type="Gene3D" id="3.10.200.10">
    <property type="entry name" value="Alpha carbonic anhydrase"/>
    <property type="match status" value="1"/>
</dbReference>
<keyword evidence="12" id="KW-0472">Membrane</keyword>
<dbReference type="EMBL" id="JAEAOA010002139">
    <property type="protein sequence ID" value="KAK3600078.1"/>
    <property type="molecule type" value="Genomic_DNA"/>
</dbReference>
<feature type="chain" id="PRO_5041781276" description="Carbonic anhydrase" evidence="11">
    <location>
        <begin position="27"/>
        <end position="336"/>
    </location>
</feature>
<dbReference type="PROSITE" id="PS51144">
    <property type="entry name" value="ALPHA_CA_2"/>
    <property type="match status" value="1"/>
</dbReference>
<dbReference type="GO" id="GO:0005576">
    <property type="term" value="C:extracellular region"/>
    <property type="evidence" value="ECO:0007669"/>
    <property type="project" value="UniProtKB-SubCell"/>
</dbReference>
<dbReference type="PROSITE" id="PS00162">
    <property type="entry name" value="ALPHA_CA_1"/>
    <property type="match status" value="1"/>
</dbReference>
<keyword evidence="7 11" id="KW-0862">Zinc</keyword>
<dbReference type="InterPro" id="IPR023561">
    <property type="entry name" value="Carbonic_anhydrase_a-class"/>
</dbReference>
<dbReference type="Proteomes" id="UP001195483">
    <property type="component" value="Unassembled WGS sequence"/>
</dbReference>
<keyword evidence="12" id="KW-1133">Transmembrane helix</keyword>
<evidence type="ECO:0000256" key="1">
    <source>
        <dbReference type="ARBA" id="ARBA00002904"/>
    </source>
</evidence>
<dbReference type="GO" id="GO:0004089">
    <property type="term" value="F:carbonate dehydratase activity"/>
    <property type="evidence" value="ECO:0007669"/>
    <property type="project" value="UniProtKB-UniRule"/>
</dbReference>
<reference evidence="14" key="1">
    <citation type="journal article" date="2021" name="Genome Biol. Evol.">
        <title>A High-Quality Reference Genome for a Parasitic Bivalve with Doubly Uniparental Inheritance (Bivalvia: Unionida).</title>
        <authorList>
            <person name="Smith C.H."/>
        </authorList>
    </citation>
    <scope>NUCLEOTIDE SEQUENCE</scope>
    <source>
        <strain evidence="14">CHS0354</strain>
    </source>
</reference>
<evidence type="ECO:0000256" key="10">
    <source>
        <dbReference type="ARBA" id="ARBA00048348"/>
    </source>
</evidence>
<keyword evidence="12" id="KW-0812">Transmembrane</keyword>
<accession>A0AAE0SY72</accession>
<evidence type="ECO:0000256" key="4">
    <source>
        <dbReference type="ARBA" id="ARBA00012925"/>
    </source>
</evidence>
<dbReference type="GO" id="GO:0005886">
    <property type="term" value="C:plasma membrane"/>
    <property type="evidence" value="ECO:0007669"/>
    <property type="project" value="TreeGrafter"/>
</dbReference>
<keyword evidence="6 11" id="KW-0479">Metal-binding</keyword>
<evidence type="ECO:0000256" key="8">
    <source>
        <dbReference type="ARBA" id="ARBA00023180"/>
    </source>
</evidence>
<dbReference type="InterPro" id="IPR018338">
    <property type="entry name" value="Carbonic_anhydrase_a-class_CS"/>
</dbReference>
<dbReference type="FunFam" id="3.10.200.10:FF:000003">
    <property type="entry name" value="Carbonic anhydrase 12"/>
    <property type="match status" value="1"/>
</dbReference>
<keyword evidence="5" id="KW-0964">Secreted</keyword>
<evidence type="ECO:0000256" key="12">
    <source>
        <dbReference type="SAM" id="Phobius"/>
    </source>
</evidence>
<dbReference type="EC" id="4.2.1.1" evidence="4 11"/>
<protein>
    <recommendedName>
        <fullName evidence="4 11">Carbonic anhydrase</fullName>
        <ecNumber evidence="4 11">4.2.1.1</ecNumber>
    </recommendedName>
</protein>
<evidence type="ECO:0000256" key="7">
    <source>
        <dbReference type="ARBA" id="ARBA00022833"/>
    </source>
</evidence>
<evidence type="ECO:0000256" key="5">
    <source>
        <dbReference type="ARBA" id="ARBA00022525"/>
    </source>
</evidence>
<name>A0AAE0SY72_9BIVA</name>
<evidence type="ECO:0000256" key="6">
    <source>
        <dbReference type="ARBA" id="ARBA00022723"/>
    </source>
</evidence>
<comment type="similarity">
    <text evidence="3 11">Belongs to the alpha-carbonic anhydrase family.</text>
</comment>
<keyword evidence="9 11" id="KW-0456">Lyase</keyword>
<dbReference type="AlphaFoldDB" id="A0AAE0SY72"/>
<dbReference type="SMART" id="SM01057">
    <property type="entry name" value="Carb_anhydrase"/>
    <property type="match status" value="1"/>
</dbReference>
<evidence type="ECO:0000256" key="3">
    <source>
        <dbReference type="ARBA" id="ARBA00010718"/>
    </source>
</evidence>
<evidence type="ECO:0000256" key="9">
    <source>
        <dbReference type="ARBA" id="ARBA00023239"/>
    </source>
</evidence>
<comment type="caution">
    <text evidence="14">The sequence shown here is derived from an EMBL/GenBank/DDBJ whole genome shotgun (WGS) entry which is preliminary data.</text>
</comment>
<reference evidence="14" key="3">
    <citation type="submission" date="2023-05" db="EMBL/GenBank/DDBJ databases">
        <authorList>
            <person name="Smith C.H."/>
        </authorList>
    </citation>
    <scope>NUCLEOTIDE SEQUENCE</scope>
    <source>
        <strain evidence="14">CHS0354</strain>
        <tissue evidence="14">Mantle</tissue>
    </source>
</reference>
<comment type="cofactor">
    <cofactor evidence="11">
        <name>Zn(2+)</name>
        <dbReference type="ChEBI" id="CHEBI:29105"/>
    </cofactor>
</comment>
<evidence type="ECO:0000313" key="14">
    <source>
        <dbReference type="EMBL" id="KAK3600078.1"/>
    </source>
</evidence>
<comment type="catalytic activity">
    <reaction evidence="10 11">
        <text>hydrogencarbonate + H(+) = CO2 + H2O</text>
        <dbReference type="Rhea" id="RHEA:10748"/>
        <dbReference type="ChEBI" id="CHEBI:15377"/>
        <dbReference type="ChEBI" id="CHEBI:15378"/>
        <dbReference type="ChEBI" id="CHEBI:16526"/>
        <dbReference type="ChEBI" id="CHEBI:17544"/>
        <dbReference type="EC" id="4.2.1.1"/>
    </reaction>
</comment>
<organism evidence="14 15">
    <name type="scientific">Potamilus streckersoni</name>
    <dbReference type="NCBI Taxonomy" id="2493646"/>
    <lineage>
        <taxon>Eukaryota</taxon>
        <taxon>Metazoa</taxon>
        <taxon>Spiralia</taxon>
        <taxon>Lophotrochozoa</taxon>
        <taxon>Mollusca</taxon>
        <taxon>Bivalvia</taxon>
        <taxon>Autobranchia</taxon>
        <taxon>Heteroconchia</taxon>
        <taxon>Palaeoheterodonta</taxon>
        <taxon>Unionida</taxon>
        <taxon>Unionoidea</taxon>
        <taxon>Unionidae</taxon>
        <taxon>Ambleminae</taxon>
        <taxon>Lampsilini</taxon>
        <taxon>Potamilus</taxon>
    </lineage>
</organism>
<keyword evidence="8" id="KW-0325">Glycoprotein</keyword>
<dbReference type="InterPro" id="IPR001148">
    <property type="entry name" value="CA_dom"/>
</dbReference>
<dbReference type="SUPFAM" id="SSF51069">
    <property type="entry name" value="Carbonic anhydrase"/>
    <property type="match status" value="1"/>
</dbReference>
<dbReference type="GO" id="GO:0008270">
    <property type="term" value="F:zinc ion binding"/>
    <property type="evidence" value="ECO:0007669"/>
    <property type="project" value="UniProtKB-UniRule"/>
</dbReference>
<keyword evidence="15" id="KW-1185">Reference proteome</keyword>